<dbReference type="GO" id="GO:0019843">
    <property type="term" value="F:rRNA binding"/>
    <property type="evidence" value="ECO:0007669"/>
    <property type="project" value="UniProtKB-UniRule"/>
</dbReference>
<evidence type="ECO:0000313" key="7">
    <source>
        <dbReference type="EMBL" id="OGC63575.1"/>
    </source>
</evidence>
<dbReference type="Pfam" id="PF00453">
    <property type="entry name" value="Ribosomal_L20"/>
    <property type="match status" value="1"/>
</dbReference>
<evidence type="ECO:0000256" key="4">
    <source>
        <dbReference type="ARBA" id="ARBA00035172"/>
    </source>
</evidence>
<gene>
    <name evidence="5" type="primary">rplT</name>
    <name evidence="7" type="ORF">A2264_04350</name>
</gene>
<protein>
    <recommendedName>
        <fullName evidence="4 5">Large ribosomal subunit protein bL20</fullName>
    </recommendedName>
</protein>
<dbReference type="InterPro" id="IPR035566">
    <property type="entry name" value="Ribosomal_protein_bL20_C"/>
</dbReference>
<dbReference type="GO" id="GO:1990904">
    <property type="term" value="C:ribonucleoprotein complex"/>
    <property type="evidence" value="ECO:0007669"/>
    <property type="project" value="UniProtKB-KW"/>
</dbReference>
<dbReference type="PANTHER" id="PTHR10986">
    <property type="entry name" value="39S RIBOSOMAL PROTEIN L20"/>
    <property type="match status" value="1"/>
</dbReference>
<evidence type="ECO:0000256" key="6">
    <source>
        <dbReference type="RuleBase" id="RU000560"/>
    </source>
</evidence>
<dbReference type="GO" id="GO:0003735">
    <property type="term" value="F:structural constituent of ribosome"/>
    <property type="evidence" value="ECO:0007669"/>
    <property type="project" value="InterPro"/>
</dbReference>
<dbReference type="PRINTS" id="PR00062">
    <property type="entry name" value="RIBOSOMALL20"/>
</dbReference>
<evidence type="ECO:0000256" key="1">
    <source>
        <dbReference type="ARBA" id="ARBA00007698"/>
    </source>
</evidence>
<name>A0A1F4W2J8_UNCKA</name>
<keyword evidence="2 5" id="KW-0689">Ribosomal protein</keyword>
<comment type="similarity">
    <text evidence="1 5 6">Belongs to the bacterial ribosomal protein bL20 family.</text>
</comment>
<keyword evidence="5 6" id="KW-0694">RNA-binding</keyword>
<dbReference type="AlphaFoldDB" id="A0A1F4W2J8"/>
<evidence type="ECO:0000313" key="8">
    <source>
        <dbReference type="Proteomes" id="UP000176614"/>
    </source>
</evidence>
<dbReference type="CDD" id="cd07026">
    <property type="entry name" value="Ribosomal_L20"/>
    <property type="match status" value="1"/>
</dbReference>
<dbReference type="FunFam" id="1.10.1900.20:FF:000001">
    <property type="entry name" value="50S ribosomal protein L20"/>
    <property type="match status" value="1"/>
</dbReference>
<dbReference type="GO" id="GO:0006412">
    <property type="term" value="P:translation"/>
    <property type="evidence" value="ECO:0007669"/>
    <property type="project" value="InterPro"/>
</dbReference>
<comment type="function">
    <text evidence="5 6">Binds directly to 23S ribosomal RNA and is necessary for the in vitro assembly process of the 50S ribosomal subunit. It is not involved in the protein synthesizing functions of that subunit.</text>
</comment>
<sequence length="118" mass="13706">MPRVKGGFRTRRQHKKVIGLAKGYRMSRHLIFTRANQAVLRAGEHAFAGRAKRRRDLRQLWIVRLNAGLDKFGIKYSRFIPALKRANVELNRKMLSELAVKDFGAFEKVVELVKPHLK</sequence>
<comment type="caution">
    <text evidence="7">The sequence shown here is derived from an EMBL/GenBank/DDBJ whole genome shotgun (WGS) entry which is preliminary data.</text>
</comment>
<keyword evidence="5 6" id="KW-0699">rRNA-binding</keyword>
<dbReference type="Gene3D" id="6.10.160.10">
    <property type="match status" value="1"/>
</dbReference>
<dbReference type="HAMAP" id="MF_00382">
    <property type="entry name" value="Ribosomal_bL20"/>
    <property type="match status" value="1"/>
</dbReference>
<dbReference type="NCBIfam" id="TIGR01032">
    <property type="entry name" value="rplT_bact"/>
    <property type="match status" value="1"/>
</dbReference>
<organism evidence="7 8">
    <name type="scientific">candidate division WWE3 bacterium RIFOXYA2_FULL_46_9</name>
    <dbReference type="NCBI Taxonomy" id="1802636"/>
    <lineage>
        <taxon>Bacteria</taxon>
        <taxon>Katanobacteria</taxon>
    </lineage>
</organism>
<dbReference type="Gene3D" id="1.10.1900.20">
    <property type="entry name" value="Ribosomal protein L20"/>
    <property type="match status" value="1"/>
</dbReference>
<dbReference type="SUPFAM" id="SSF74731">
    <property type="entry name" value="Ribosomal protein L20"/>
    <property type="match status" value="1"/>
</dbReference>
<dbReference type="Proteomes" id="UP000176614">
    <property type="component" value="Unassembled WGS sequence"/>
</dbReference>
<proteinExistence type="inferred from homology"/>
<keyword evidence="3 5" id="KW-0687">Ribonucleoprotein</keyword>
<dbReference type="GO" id="GO:0005840">
    <property type="term" value="C:ribosome"/>
    <property type="evidence" value="ECO:0007669"/>
    <property type="project" value="UniProtKB-KW"/>
</dbReference>
<evidence type="ECO:0000256" key="5">
    <source>
        <dbReference type="HAMAP-Rule" id="MF_00382"/>
    </source>
</evidence>
<dbReference type="GO" id="GO:0000027">
    <property type="term" value="P:ribosomal large subunit assembly"/>
    <property type="evidence" value="ECO:0007669"/>
    <property type="project" value="UniProtKB-UniRule"/>
</dbReference>
<evidence type="ECO:0000256" key="2">
    <source>
        <dbReference type="ARBA" id="ARBA00022980"/>
    </source>
</evidence>
<accession>A0A1F4W2J8</accession>
<dbReference type="EMBL" id="MEVT01000005">
    <property type="protein sequence ID" value="OGC63575.1"/>
    <property type="molecule type" value="Genomic_DNA"/>
</dbReference>
<evidence type="ECO:0000256" key="3">
    <source>
        <dbReference type="ARBA" id="ARBA00023274"/>
    </source>
</evidence>
<reference evidence="7 8" key="1">
    <citation type="journal article" date="2016" name="Nat. Commun.">
        <title>Thousands of microbial genomes shed light on interconnected biogeochemical processes in an aquifer system.</title>
        <authorList>
            <person name="Anantharaman K."/>
            <person name="Brown C.T."/>
            <person name="Hug L.A."/>
            <person name="Sharon I."/>
            <person name="Castelle C.J."/>
            <person name="Probst A.J."/>
            <person name="Thomas B.C."/>
            <person name="Singh A."/>
            <person name="Wilkins M.J."/>
            <person name="Karaoz U."/>
            <person name="Brodie E.L."/>
            <person name="Williams K.H."/>
            <person name="Hubbard S.S."/>
            <person name="Banfield J.F."/>
        </authorList>
    </citation>
    <scope>NUCLEOTIDE SEQUENCE [LARGE SCALE GENOMIC DNA]</scope>
</reference>
<dbReference type="InterPro" id="IPR005813">
    <property type="entry name" value="Ribosomal_bL20"/>
</dbReference>